<dbReference type="PANTHER" id="PTHR11795">
    <property type="entry name" value="BRANCHED-CHAIN AMINO ACID TRANSPORT SYSTEM PERMEASE PROTEIN LIVH"/>
    <property type="match status" value="1"/>
</dbReference>
<keyword evidence="2" id="KW-0813">Transport</keyword>
<evidence type="ECO:0000256" key="2">
    <source>
        <dbReference type="ARBA" id="ARBA00022448"/>
    </source>
</evidence>
<dbReference type="InterPro" id="IPR001851">
    <property type="entry name" value="ABC_transp_permease"/>
</dbReference>
<feature type="transmembrane region" description="Helical" evidence="9">
    <location>
        <begin position="61"/>
        <end position="84"/>
    </location>
</feature>
<keyword evidence="6 9" id="KW-1133">Transmembrane helix</keyword>
<evidence type="ECO:0000313" key="11">
    <source>
        <dbReference type="Proteomes" id="UP001596989"/>
    </source>
</evidence>
<dbReference type="RefSeq" id="WP_377564165.1">
    <property type="nucleotide sequence ID" value="NZ_JBHTJZ010000011.1"/>
</dbReference>
<feature type="transmembrane region" description="Helical" evidence="9">
    <location>
        <begin position="190"/>
        <end position="213"/>
    </location>
</feature>
<evidence type="ECO:0000256" key="6">
    <source>
        <dbReference type="ARBA" id="ARBA00022989"/>
    </source>
</evidence>
<feature type="transmembrane region" description="Helical" evidence="9">
    <location>
        <begin position="7"/>
        <end position="31"/>
    </location>
</feature>
<evidence type="ECO:0000256" key="7">
    <source>
        <dbReference type="ARBA" id="ARBA00023136"/>
    </source>
</evidence>
<comment type="subcellular location">
    <subcellularLocation>
        <location evidence="1">Cell membrane</location>
        <topology evidence="1">Multi-pass membrane protein</topology>
    </subcellularLocation>
</comment>
<organism evidence="10 11">
    <name type="scientific">Paenibacillus chungangensis</name>
    <dbReference type="NCBI Taxonomy" id="696535"/>
    <lineage>
        <taxon>Bacteria</taxon>
        <taxon>Bacillati</taxon>
        <taxon>Bacillota</taxon>
        <taxon>Bacilli</taxon>
        <taxon>Bacillales</taxon>
        <taxon>Paenibacillaceae</taxon>
        <taxon>Paenibacillus</taxon>
    </lineage>
</organism>
<name>A0ABW3HQP4_9BACL</name>
<evidence type="ECO:0000256" key="4">
    <source>
        <dbReference type="ARBA" id="ARBA00022692"/>
    </source>
</evidence>
<accession>A0ABW3HQP4</accession>
<gene>
    <name evidence="10" type="ORF">ACFQ2I_10795</name>
</gene>
<protein>
    <submittedName>
        <fullName evidence="10">Branched-chain amino acid ABC transporter permease</fullName>
    </submittedName>
</protein>
<evidence type="ECO:0000256" key="9">
    <source>
        <dbReference type="SAM" id="Phobius"/>
    </source>
</evidence>
<feature type="transmembrane region" description="Helical" evidence="9">
    <location>
        <begin position="96"/>
        <end position="120"/>
    </location>
</feature>
<dbReference type="Proteomes" id="UP001596989">
    <property type="component" value="Unassembled WGS sequence"/>
</dbReference>
<comment type="similarity">
    <text evidence="8">Belongs to the binding-protein-dependent transport system permease family. LivHM subfamily.</text>
</comment>
<keyword evidence="3" id="KW-1003">Cell membrane</keyword>
<dbReference type="InterPro" id="IPR052157">
    <property type="entry name" value="BCAA_transport_permease"/>
</dbReference>
<keyword evidence="7 9" id="KW-0472">Membrane</keyword>
<dbReference type="PANTHER" id="PTHR11795:SF445">
    <property type="entry name" value="AMINO ACID ABC TRANSPORTER PERMEASE PROTEIN"/>
    <property type="match status" value="1"/>
</dbReference>
<feature type="transmembrane region" description="Helical" evidence="9">
    <location>
        <begin position="225"/>
        <end position="246"/>
    </location>
</feature>
<keyword evidence="11" id="KW-1185">Reference proteome</keyword>
<reference evidence="11" key="1">
    <citation type="journal article" date="2019" name="Int. J. Syst. Evol. Microbiol.">
        <title>The Global Catalogue of Microorganisms (GCM) 10K type strain sequencing project: providing services to taxonomists for standard genome sequencing and annotation.</title>
        <authorList>
            <consortium name="The Broad Institute Genomics Platform"/>
            <consortium name="The Broad Institute Genome Sequencing Center for Infectious Disease"/>
            <person name="Wu L."/>
            <person name="Ma J."/>
        </authorList>
    </citation>
    <scope>NUCLEOTIDE SEQUENCE [LARGE SCALE GENOMIC DNA]</scope>
    <source>
        <strain evidence="11">CCUG 59129</strain>
    </source>
</reference>
<evidence type="ECO:0000256" key="1">
    <source>
        <dbReference type="ARBA" id="ARBA00004651"/>
    </source>
</evidence>
<evidence type="ECO:0000256" key="8">
    <source>
        <dbReference type="ARBA" id="ARBA00037998"/>
    </source>
</evidence>
<evidence type="ECO:0000313" key="10">
    <source>
        <dbReference type="EMBL" id="MFD0959879.1"/>
    </source>
</evidence>
<keyword evidence="5" id="KW-0029">Amino-acid transport</keyword>
<sequence>MSEFSQLLLNGIVIGSFYVLIALGLSIIFGILDISHFAHGSVAMFSGYVGYMLATKLNAGFIVSLLLSMVFAAVMGVVLEKVAYSPVKNAPPINGFIIALALMMIIDNIAVLIFGANQVVIPTGIDGVVRFGDVAISSLRLYLLGTSFLLILLLYLFMKYTKTGKAIRAVAQNREAARIVGINTNRISSIVFALGSAMAGAAGVFIGSIFALYPAMGGHTVMKGFAVLILGGLGSFPGAIVGGMLIGVTENFGTAFVSSSYKDLFAFVILIAVLIFKPKGLFGNRGL</sequence>
<evidence type="ECO:0000256" key="3">
    <source>
        <dbReference type="ARBA" id="ARBA00022475"/>
    </source>
</evidence>
<feature type="transmembrane region" description="Helical" evidence="9">
    <location>
        <begin position="141"/>
        <end position="158"/>
    </location>
</feature>
<keyword evidence="4 9" id="KW-0812">Transmembrane</keyword>
<evidence type="ECO:0000256" key="5">
    <source>
        <dbReference type="ARBA" id="ARBA00022970"/>
    </source>
</evidence>
<dbReference type="Pfam" id="PF02653">
    <property type="entry name" value="BPD_transp_2"/>
    <property type="match status" value="1"/>
</dbReference>
<feature type="transmembrane region" description="Helical" evidence="9">
    <location>
        <begin position="252"/>
        <end position="276"/>
    </location>
</feature>
<dbReference type="CDD" id="cd06582">
    <property type="entry name" value="TM_PBP1_LivH_like"/>
    <property type="match status" value="1"/>
</dbReference>
<comment type="caution">
    <text evidence="10">The sequence shown here is derived from an EMBL/GenBank/DDBJ whole genome shotgun (WGS) entry which is preliminary data.</text>
</comment>
<dbReference type="EMBL" id="JBHTJZ010000011">
    <property type="protein sequence ID" value="MFD0959879.1"/>
    <property type="molecule type" value="Genomic_DNA"/>
</dbReference>
<proteinExistence type="inferred from homology"/>